<evidence type="ECO:0000313" key="1">
    <source>
        <dbReference type="EMBL" id="ACO73131.1"/>
    </source>
</evidence>
<evidence type="ECO:0000313" key="2">
    <source>
        <dbReference type="Proteomes" id="UP000002010"/>
    </source>
</evidence>
<sequence length="41" mass="3966">MHADIAARHGKGVDLTVVDGKQGVVLGRVRAGGGQPGGTAG</sequence>
<dbReference type="HOGENOM" id="CLU_3272095_0_0_4"/>
<keyword evidence="2" id="KW-1185">Reference proteome</keyword>
<name>C1DA19_LARHH</name>
<protein>
    <submittedName>
        <fullName evidence="1">Uncharacterized protein</fullName>
    </submittedName>
</protein>
<dbReference type="KEGG" id="lhk:LHK_00135"/>
<dbReference type="AlphaFoldDB" id="C1DA19"/>
<dbReference type="EMBL" id="CP001154">
    <property type="protein sequence ID" value="ACO73131.1"/>
    <property type="molecule type" value="Genomic_DNA"/>
</dbReference>
<reference evidence="1 2" key="1">
    <citation type="journal article" date="2009" name="PLoS Genet.">
        <title>The complete genome and proteome of Laribacter hongkongensis reveal potential mechanisms for adaptations to different temperatures and habitats.</title>
        <authorList>
            <person name="Woo P.C."/>
            <person name="Lau S.K."/>
            <person name="Tse H."/>
            <person name="Teng J.L."/>
            <person name="Curreem S.O."/>
            <person name="Tsang A.K."/>
            <person name="Fan R.Y."/>
            <person name="Wong G.K."/>
            <person name="Huang Y."/>
            <person name="Loman N.J."/>
            <person name="Snyder L.A."/>
            <person name="Cai J.J."/>
            <person name="Huang J.D."/>
            <person name="Mak W."/>
            <person name="Pallen M.J."/>
            <person name="Lok S."/>
            <person name="Yuen K.Y."/>
        </authorList>
    </citation>
    <scope>NUCLEOTIDE SEQUENCE [LARGE SCALE GENOMIC DNA]</scope>
    <source>
        <strain evidence="1 2">HLHK9</strain>
    </source>
</reference>
<dbReference type="Proteomes" id="UP000002010">
    <property type="component" value="Chromosome"/>
</dbReference>
<organism evidence="1 2">
    <name type="scientific">Laribacter hongkongensis (strain HLHK9)</name>
    <dbReference type="NCBI Taxonomy" id="557598"/>
    <lineage>
        <taxon>Bacteria</taxon>
        <taxon>Pseudomonadati</taxon>
        <taxon>Pseudomonadota</taxon>
        <taxon>Betaproteobacteria</taxon>
        <taxon>Neisseriales</taxon>
        <taxon>Aquaspirillaceae</taxon>
        <taxon>Laribacter</taxon>
    </lineage>
</organism>
<proteinExistence type="predicted"/>
<accession>C1DA19</accession>
<gene>
    <name evidence="1" type="ordered locus">LHK_00135</name>
</gene>